<evidence type="ECO:0000256" key="2">
    <source>
        <dbReference type="ARBA" id="ARBA00022679"/>
    </source>
</evidence>
<dbReference type="PANTHER" id="PTHR27002:SF851">
    <property type="entry name" value="G-TYPE LECTIN S-RECEPTOR-LIKE SERINE_THREONINE-PROTEIN KINASE SD1-1"/>
    <property type="match status" value="1"/>
</dbReference>
<comment type="caution">
    <text evidence="6">The sequence shown here is derived from an EMBL/GenBank/DDBJ whole genome shotgun (WGS) entry which is preliminary data.</text>
</comment>
<dbReference type="EMBL" id="NMUH01000031">
    <property type="protein sequence ID" value="MQL69224.1"/>
    <property type="molecule type" value="Genomic_DNA"/>
</dbReference>
<reference evidence="6" key="1">
    <citation type="submission" date="2017-07" db="EMBL/GenBank/DDBJ databases">
        <title>Taro Niue Genome Assembly and Annotation.</title>
        <authorList>
            <person name="Atibalentja N."/>
            <person name="Keating K."/>
            <person name="Fields C.J."/>
        </authorList>
    </citation>
    <scope>NUCLEOTIDE SEQUENCE</scope>
    <source>
        <strain evidence="6">Niue_2</strain>
        <tissue evidence="6">Leaf</tissue>
    </source>
</reference>
<evidence type="ECO:0000313" key="7">
    <source>
        <dbReference type="Proteomes" id="UP000652761"/>
    </source>
</evidence>
<dbReference type="GO" id="GO:0005886">
    <property type="term" value="C:plasma membrane"/>
    <property type="evidence" value="ECO:0007669"/>
    <property type="project" value="TreeGrafter"/>
</dbReference>
<keyword evidence="7" id="KW-1185">Reference proteome</keyword>
<evidence type="ECO:0000256" key="1">
    <source>
        <dbReference type="ARBA" id="ARBA00022527"/>
    </source>
</evidence>
<evidence type="ECO:0000313" key="6">
    <source>
        <dbReference type="EMBL" id="MQL69224.1"/>
    </source>
</evidence>
<dbReference type="OrthoDB" id="778574at2759"/>
<keyword evidence="1" id="KW-0723">Serine/threonine-protein kinase</keyword>
<accession>A0A843TI49</accession>
<keyword evidence="4" id="KW-0418">Kinase</keyword>
<evidence type="ECO:0000256" key="5">
    <source>
        <dbReference type="ARBA" id="ARBA00022840"/>
    </source>
</evidence>
<dbReference type="GO" id="GO:0005524">
    <property type="term" value="F:ATP binding"/>
    <property type="evidence" value="ECO:0007669"/>
    <property type="project" value="UniProtKB-KW"/>
</dbReference>
<keyword evidence="3" id="KW-0547">Nucleotide-binding</keyword>
<dbReference type="AlphaFoldDB" id="A0A843TI49"/>
<evidence type="ECO:0000256" key="3">
    <source>
        <dbReference type="ARBA" id="ARBA00022741"/>
    </source>
</evidence>
<protein>
    <submittedName>
        <fullName evidence="6">Uncharacterized protein</fullName>
    </submittedName>
</protein>
<dbReference type="PANTHER" id="PTHR27002">
    <property type="entry name" value="RECEPTOR-LIKE SERINE/THREONINE-PROTEIN KINASE SD1-8"/>
    <property type="match status" value="1"/>
</dbReference>
<dbReference type="Gene3D" id="3.30.200.20">
    <property type="entry name" value="Phosphorylase Kinase, domain 1"/>
    <property type="match status" value="1"/>
</dbReference>
<dbReference type="Proteomes" id="UP000652761">
    <property type="component" value="Unassembled WGS sequence"/>
</dbReference>
<evidence type="ECO:0000256" key="4">
    <source>
        <dbReference type="ARBA" id="ARBA00022777"/>
    </source>
</evidence>
<keyword evidence="5" id="KW-0067">ATP-binding</keyword>
<gene>
    <name evidence="6" type="ORF">Taro_001518</name>
</gene>
<name>A0A843TI49_COLES</name>
<sequence>MVSHAYKNGTSGDDDLDLPLIDFSRIAAATAGFSAENKLGQGGFGPVYVLGIIHGATLAFPELCLAQSNLVVGLEFARRTRTRQAE</sequence>
<keyword evidence="2" id="KW-0808">Transferase</keyword>
<organism evidence="6 7">
    <name type="scientific">Colocasia esculenta</name>
    <name type="common">Wild taro</name>
    <name type="synonym">Arum esculentum</name>
    <dbReference type="NCBI Taxonomy" id="4460"/>
    <lineage>
        <taxon>Eukaryota</taxon>
        <taxon>Viridiplantae</taxon>
        <taxon>Streptophyta</taxon>
        <taxon>Embryophyta</taxon>
        <taxon>Tracheophyta</taxon>
        <taxon>Spermatophyta</taxon>
        <taxon>Magnoliopsida</taxon>
        <taxon>Liliopsida</taxon>
        <taxon>Araceae</taxon>
        <taxon>Aroideae</taxon>
        <taxon>Colocasieae</taxon>
        <taxon>Colocasia</taxon>
    </lineage>
</organism>
<proteinExistence type="predicted"/>
<dbReference type="GO" id="GO:0004674">
    <property type="term" value="F:protein serine/threonine kinase activity"/>
    <property type="evidence" value="ECO:0007669"/>
    <property type="project" value="UniProtKB-KW"/>
</dbReference>